<keyword evidence="3" id="KW-1185">Reference proteome</keyword>
<protein>
    <submittedName>
        <fullName evidence="2">Uncharacterized protein</fullName>
    </submittedName>
</protein>
<evidence type="ECO:0000256" key="1">
    <source>
        <dbReference type="SAM" id="MobiDB-lite"/>
    </source>
</evidence>
<feature type="region of interest" description="Disordered" evidence="1">
    <location>
        <begin position="1"/>
        <end position="42"/>
    </location>
</feature>
<gene>
    <name evidence="2" type="ORF">Vbra_19527</name>
</gene>
<dbReference type="AlphaFoldDB" id="A0A0G4H375"/>
<feature type="compositionally biased region" description="Pro residues" evidence="1">
    <location>
        <begin position="68"/>
        <end position="95"/>
    </location>
</feature>
<dbReference type="EMBL" id="CDMY01000973">
    <property type="protein sequence ID" value="CEM38168.1"/>
    <property type="molecule type" value="Genomic_DNA"/>
</dbReference>
<organism evidence="2 3">
    <name type="scientific">Vitrella brassicaformis (strain CCMP3155)</name>
    <dbReference type="NCBI Taxonomy" id="1169540"/>
    <lineage>
        <taxon>Eukaryota</taxon>
        <taxon>Sar</taxon>
        <taxon>Alveolata</taxon>
        <taxon>Colpodellida</taxon>
        <taxon>Vitrellaceae</taxon>
        <taxon>Vitrella</taxon>
    </lineage>
</organism>
<evidence type="ECO:0000313" key="3">
    <source>
        <dbReference type="Proteomes" id="UP000041254"/>
    </source>
</evidence>
<feature type="region of interest" description="Disordered" evidence="1">
    <location>
        <begin position="175"/>
        <end position="213"/>
    </location>
</feature>
<feature type="compositionally biased region" description="Basic and acidic residues" evidence="1">
    <location>
        <begin position="195"/>
        <end position="209"/>
    </location>
</feature>
<feature type="region of interest" description="Disordered" evidence="1">
    <location>
        <begin position="67"/>
        <end position="124"/>
    </location>
</feature>
<dbReference type="Proteomes" id="UP000041254">
    <property type="component" value="Unassembled WGS sequence"/>
</dbReference>
<name>A0A0G4H375_VITBC</name>
<dbReference type="VEuPathDB" id="CryptoDB:Vbra_19527"/>
<feature type="region of interest" description="Disordered" evidence="1">
    <location>
        <begin position="333"/>
        <end position="380"/>
    </location>
</feature>
<dbReference type="InParanoid" id="A0A0G4H375"/>
<proteinExistence type="predicted"/>
<evidence type="ECO:0000313" key="2">
    <source>
        <dbReference type="EMBL" id="CEM38168.1"/>
    </source>
</evidence>
<reference evidence="2 3" key="1">
    <citation type="submission" date="2014-11" db="EMBL/GenBank/DDBJ databases">
        <authorList>
            <person name="Zhu J."/>
            <person name="Qi W."/>
            <person name="Song R."/>
        </authorList>
    </citation>
    <scope>NUCLEOTIDE SEQUENCE [LARGE SCALE GENOMIC DNA]</scope>
</reference>
<accession>A0A0G4H375</accession>
<sequence length="420" mass="44707">MDSSHLLPPSSPSAGPRLAHVQATSTTAGAPPANVGEQKTRAAKRLIKRMKMDIHQLGVSLGAIPRPHALPPPCPPPCPPSPVPSMTAPSPPSSLPFPFDDDDASEQAELPAPQPPAPPLLIGGAEGSENVALLRAERAAERFRAASSASFESMGGGHATQMLDLEVGVGVTEGEQEAAGDGGGVRRGSVGVQTDEDRPQSDSATDRRLSRGRASTVEELRGLLIRVNQCLSRGLPCRGADDLTDLVKRLHRTTSTILDTAPSPLSPYTTALTPSLSYRMEPQQSPQHSLVPLGRWLERGRGAREARQVEEDDIESRSEISIDFLANDDAKGLRSRIHSSPERPSSSHSYVPVAPPSSSLVRGGSFASAMSGPSELSESRRKWVMGGVSGVWSWVRTNMQCARRYRGNAMERGESAEGKP</sequence>